<evidence type="ECO:0000256" key="4">
    <source>
        <dbReference type="ARBA" id="ARBA00022729"/>
    </source>
</evidence>
<evidence type="ECO:0000256" key="3">
    <source>
        <dbReference type="ARBA" id="ARBA00012723"/>
    </source>
</evidence>
<dbReference type="InterPro" id="IPR011679">
    <property type="entry name" value="ERp29_C"/>
</dbReference>
<dbReference type="SUPFAM" id="SSF47933">
    <property type="entry name" value="ERP29 C domain-like"/>
    <property type="match status" value="1"/>
</dbReference>
<dbReference type="CDD" id="cd02998">
    <property type="entry name" value="PDI_a_ERp38"/>
    <property type="match status" value="2"/>
</dbReference>
<dbReference type="InterPro" id="IPR017937">
    <property type="entry name" value="Thioredoxin_CS"/>
</dbReference>
<keyword evidence="4 10" id="KW-0732">Signal</keyword>
<evidence type="ECO:0000259" key="11">
    <source>
        <dbReference type="PROSITE" id="PS51352"/>
    </source>
</evidence>
<feature type="domain" description="Thioredoxin" evidence="11">
    <location>
        <begin position="216"/>
        <end position="366"/>
    </location>
</feature>
<evidence type="ECO:0000256" key="7">
    <source>
        <dbReference type="ARBA" id="ARBA00023235"/>
    </source>
</evidence>
<evidence type="ECO:0000256" key="1">
    <source>
        <dbReference type="ARBA" id="ARBA00001182"/>
    </source>
</evidence>
<dbReference type="PANTHER" id="PTHR45672">
    <property type="entry name" value="PROTEIN DISULFIDE-ISOMERASE C17H9.14C-RELATED"/>
    <property type="match status" value="1"/>
</dbReference>
<proteinExistence type="inferred from homology"/>
<comment type="similarity">
    <text evidence="2 9">Belongs to the protein disulfide isomerase family.</text>
</comment>
<organism evidence="12 13">
    <name type="scientific">Mucor flavus</name>
    <dbReference type="NCBI Taxonomy" id="439312"/>
    <lineage>
        <taxon>Eukaryota</taxon>
        <taxon>Fungi</taxon>
        <taxon>Fungi incertae sedis</taxon>
        <taxon>Mucoromycota</taxon>
        <taxon>Mucoromycotina</taxon>
        <taxon>Mucoromycetes</taxon>
        <taxon>Mucorales</taxon>
        <taxon>Mucorineae</taxon>
        <taxon>Mucoraceae</taxon>
        <taxon>Mucor</taxon>
    </lineage>
</organism>
<dbReference type="PRINTS" id="PR00421">
    <property type="entry name" value="THIOREDOXIN"/>
</dbReference>
<dbReference type="SUPFAM" id="SSF52833">
    <property type="entry name" value="Thioredoxin-like"/>
    <property type="match status" value="2"/>
</dbReference>
<evidence type="ECO:0000256" key="6">
    <source>
        <dbReference type="ARBA" id="ARBA00023157"/>
    </source>
</evidence>
<dbReference type="Gene3D" id="3.40.30.10">
    <property type="entry name" value="Glutaredoxin"/>
    <property type="match status" value="2"/>
</dbReference>
<evidence type="ECO:0000256" key="10">
    <source>
        <dbReference type="SAM" id="SignalP"/>
    </source>
</evidence>
<dbReference type="EC" id="5.3.4.1" evidence="3"/>
<comment type="catalytic activity">
    <reaction evidence="1">
        <text>Catalyzes the rearrangement of -S-S- bonds in proteins.</text>
        <dbReference type="EC" id="5.3.4.1"/>
    </reaction>
</comment>
<feature type="domain" description="Thioredoxin" evidence="11">
    <location>
        <begin position="75"/>
        <end position="215"/>
    </location>
</feature>
<accession>A0ABP9ZAH2</accession>
<evidence type="ECO:0000256" key="9">
    <source>
        <dbReference type="RuleBase" id="RU004208"/>
    </source>
</evidence>
<evidence type="ECO:0000256" key="2">
    <source>
        <dbReference type="ARBA" id="ARBA00006347"/>
    </source>
</evidence>
<keyword evidence="8" id="KW-0676">Redox-active center</keyword>
<name>A0ABP9ZAH2_9FUNG</name>
<comment type="caution">
    <text evidence="12">The sequence shown here is derived from an EMBL/GenBank/DDBJ whole genome shotgun (WGS) entry which is preliminary data.</text>
</comment>
<sequence>MSFFKKIFFLLLVVNAGFLGYDHYHGGQIAYDLVEHTKQLNTEKLSTYVLELKSLTPEKLATQVNNAFAQLKNINSATDVLDLIRQKTSTSGSVGKDHVEHEGNVVILTDGNFKTVMDGSRPALVEFYAPWCGHCKNLAPIWSELADAFAHQKENVIIAKIDADTHRDTGSAFEIKGFPTLKWFPKGVNSLEGVEDYQGGRNLADLAAFVREKTSIAPRIKSQKSNVVTLTTKNFHDIVLNPKKNVLVEFYASWCGHCKTLAPIYEKVAQAFANEENCVVAKIDADQEKDIGTEFDISGFPTLKFFGAGESEPVAYEGGRTEQAFVDYLNKHCGTHRLVGGGLAPVAGRLQKMDELAIKFIKDTGAARAQIHAEAVEAAKEIGTRYANYYAKIMEKVLANGEGFLATEKARLAKIASSDDVATSKLDDFNIRKNILAVFDKNATPVA</sequence>
<dbReference type="PROSITE" id="PS51352">
    <property type="entry name" value="THIOREDOXIN_2"/>
    <property type="match status" value="2"/>
</dbReference>
<dbReference type="Proteomes" id="UP001473302">
    <property type="component" value="Unassembled WGS sequence"/>
</dbReference>
<dbReference type="InterPro" id="IPR013766">
    <property type="entry name" value="Thioredoxin_domain"/>
</dbReference>
<dbReference type="Gene3D" id="1.20.1150.12">
    <property type="entry name" value="Endoplasmic reticulum resident protein 29, C-terminal domain"/>
    <property type="match status" value="1"/>
</dbReference>
<dbReference type="Pfam" id="PF00085">
    <property type="entry name" value="Thioredoxin"/>
    <property type="match status" value="2"/>
</dbReference>
<keyword evidence="6" id="KW-1015">Disulfide bond</keyword>
<protein>
    <recommendedName>
        <fullName evidence="3">protein disulfide-isomerase</fullName>
        <ecNumber evidence="3">5.3.4.1</ecNumber>
    </recommendedName>
</protein>
<gene>
    <name evidence="12" type="ORF">MFLAVUS_009603</name>
</gene>
<evidence type="ECO:0000256" key="5">
    <source>
        <dbReference type="ARBA" id="ARBA00022737"/>
    </source>
</evidence>
<dbReference type="NCBIfam" id="TIGR01126">
    <property type="entry name" value="pdi_dom"/>
    <property type="match status" value="2"/>
</dbReference>
<dbReference type="InterPro" id="IPR051063">
    <property type="entry name" value="PDI"/>
</dbReference>
<feature type="signal peptide" evidence="10">
    <location>
        <begin position="1"/>
        <end position="16"/>
    </location>
</feature>
<dbReference type="Pfam" id="PF07749">
    <property type="entry name" value="ERp29"/>
    <property type="match status" value="1"/>
</dbReference>
<keyword evidence="13" id="KW-1185">Reference proteome</keyword>
<dbReference type="InterPro" id="IPR036356">
    <property type="entry name" value="ERp29_C_sf"/>
</dbReference>
<dbReference type="CDD" id="cd00238">
    <property type="entry name" value="ERp29c"/>
    <property type="match status" value="1"/>
</dbReference>
<evidence type="ECO:0000256" key="8">
    <source>
        <dbReference type="ARBA" id="ARBA00023284"/>
    </source>
</evidence>
<keyword evidence="5" id="KW-0677">Repeat</keyword>
<reference evidence="12 13" key="1">
    <citation type="submission" date="2024-04" db="EMBL/GenBank/DDBJ databases">
        <title>genome sequences of Mucor flavus KT1a and Helicostylum pulchrum KT1b strains isolated from the surface of a dry-aged beef.</title>
        <authorList>
            <person name="Toyotome T."/>
            <person name="Hosono M."/>
            <person name="Torimaru M."/>
            <person name="Fukuda K."/>
            <person name="Mikami N."/>
        </authorList>
    </citation>
    <scope>NUCLEOTIDE SEQUENCE [LARGE SCALE GENOMIC DNA]</scope>
    <source>
        <strain evidence="12 13">KT1a</strain>
    </source>
</reference>
<keyword evidence="7" id="KW-0413">Isomerase</keyword>
<evidence type="ECO:0000313" key="13">
    <source>
        <dbReference type="Proteomes" id="UP001473302"/>
    </source>
</evidence>
<evidence type="ECO:0000313" key="12">
    <source>
        <dbReference type="EMBL" id="GAA5816081.1"/>
    </source>
</evidence>
<dbReference type="PANTHER" id="PTHR45672:SF11">
    <property type="entry name" value="PROTEIN DISULFIDE-ISOMERASE C17H9.14C"/>
    <property type="match status" value="1"/>
</dbReference>
<dbReference type="InterPro" id="IPR036249">
    <property type="entry name" value="Thioredoxin-like_sf"/>
</dbReference>
<dbReference type="PROSITE" id="PS00194">
    <property type="entry name" value="THIOREDOXIN_1"/>
    <property type="match status" value="2"/>
</dbReference>
<dbReference type="InterPro" id="IPR005788">
    <property type="entry name" value="PDI_thioredoxin-like_dom"/>
</dbReference>
<dbReference type="EMBL" id="BAABUK010000029">
    <property type="protein sequence ID" value="GAA5816081.1"/>
    <property type="molecule type" value="Genomic_DNA"/>
</dbReference>
<feature type="chain" id="PRO_5046535687" description="protein disulfide-isomerase" evidence="10">
    <location>
        <begin position="17"/>
        <end position="447"/>
    </location>
</feature>